<evidence type="ECO:0000256" key="2">
    <source>
        <dbReference type="ARBA" id="ARBA00023015"/>
    </source>
</evidence>
<dbReference type="Proteomes" id="UP000015453">
    <property type="component" value="Unassembled WGS sequence"/>
</dbReference>
<evidence type="ECO:0000256" key="4">
    <source>
        <dbReference type="ARBA" id="ARBA00023163"/>
    </source>
</evidence>
<dbReference type="OrthoDB" id="118550at2759"/>
<evidence type="ECO:0000259" key="7">
    <source>
        <dbReference type="PROSITE" id="PS50090"/>
    </source>
</evidence>
<dbReference type="AlphaFoldDB" id="S8DRM7"/>
<dbReference type="InterPro" id="IPR017884">
    <property type="entry name" value="SANT_dom"/>
</dbReference>
<accession>S8DRM7</accession>
<dbReference type="PROSITE" id="PS50090">
    <property type="entry name" value="MYB_LIKE"/>
    <property type="match status" value="2"/>
</dbReference>
<dbReference type="SMART" id="SM00717">
    <property type="entry name" value="SANT"/>
    <property type="match status" value="2"/>
</dbReference>
<feature type="region of interest" description="Disordered" evidence="6">
    <location>
        <begin position="130"/>
        <end position="150"/>
    </location>
</feature>
<keyword evidence="4" id="KW-0804">Transcription</keyword>
<sequence length="164" mass="19036">WTWKEDKLFETYLVEFYGCPDIWEKIAAKLGTKSPAEIERHFEVLVEDVDAIEAGLIDPPDYEDKDVSNSPEPQKNPKSDKKPVPVQRKAGKPWTEEEHRLFLLGLEKFGKGDWKSISRYMVQTRNPTQVASHAQKHFERQEKEEANKKRRSIFDCSISEGTSN</sequence>
<organism evidence="10 11">
    <name type="scientific">Genlisea aurea</name>
    <dbReference type="NCBI Taxonomy" id="192259"/>
    <lineage>
        <taxon>Eukaryota</taxon>
        <taxon>Viridiplantae</taxon>
        <taxon>Streptophyta</taxon>
        <taxon>Embryophyta</taxon>
        <taxon>Tracheophyta</taxon>
        <taxon>Spermatophyta</taxon>
        <taxon>Magnoliopsida</taxon>
        <taxon>eudicotyledons</taxon>
        <taxon>Gunneridae</taxon>
        <taxon>Pentapetalae</taxon>
        <taxon>asterids</taxon>
        <taxon>lamiids</taxon>
        <taxon>Lamiales</taxon>
        <taxon>Lentibulariaceae</taxon>
        <taxon>Genlisea</taxon>
    </lineage>
</organism>
<dbReference type="SUPFAM" id="SSF46689">
    <property type="entry name" value="Homeodomain-like"/>
    <property type="match status" value="2"/>
</dbReference>
<feature type="compositionally biased region" description="Basic and acidic residues" evidence="6">
    <location>
        <begin position="136"/>
        <end position="147"/>
    </location>
</feature>
<comment type="caution">
    <text evidence="10">The sequence shown here is derived from an EMBL/GenBank/DDBJ whole genome shotgun (WGS) entry which is preliminary data.</text>
</comment>
<dbReference type="InterPro" id="IPR001005">
    <property type="entry name" value="SANT/Myb"/>
</dbReference>
<keyword evidence="11" id="KW-1185">Reference proteome</keyword>
<feature type="domain" description="Myb-like" evidence="7">
    <location>
        <begin position="1"/>
        <end position="46"/>
    </location>
</feature>
<dbReference type="CDD" id="cd00167">
    <property type="entry name" value="SANT"/>
    <property type="match status" value="2"/>
</dbReference>
<dbReference type="GO" id="GO:0005634">
    <property type="term" value="C:nucleus"/>
    <property type="evidence" value="ECO:0007669"/>
    <property type="project" value="UniProtKB-SubCell"/>
</dbReference>
<dbReference type="InterPro" id="IPR017930">
    <property type="entry name" value="Myb_dom"/>
</dbReference>
<evidence type="ECO:0000313" key="11">
    <source>
        <dbReference type="Proteomes" id="UP000015453"/>
    </source>
</evidence>
<keyword evidence="2" id="KW-0805">Transcription regulation</keyword>
<dbReference type="NCBIfam" id="TIGR01557">
    <property type="entry name" value="myb_SHAQKYF"/>
    <property type="match status" value="1"/>
</dbReference>
<dbReference type="GO" id="GO:0003677">
    <property type="term" value="F:DNA binding"/>
    <property type="evidence" value="ECO:0007669"/>
    <property type="project" value="UniProtKB-KW"/>
</dbReference>
<evidence type="ECO:0000259" key="9">
    <source>
        <dbReference type="PROSITE" id="PS51294"/>
    </source>
</evidence>
<feature type="region of interest" description="Disordered" evidence="6">
    <location>
        <begin position="57"/>
        <end position="94"/>
    </location>
</feature>
<feature type="domain" description="Myb-like" evidence="7">
    <location>
        <begin position="93"/>
        <end position="138"/>
    </location>
</feature>
<keyword evidence="3" id="KW-0238">DNA-binding</keyword>
<evidence type="ECO:0000256" key="3">
    <source>
        <dbReference type="ARBA" id="ARBA00023125"/>
    </source>
</evidence>
<dbReference type="Pfam" id="PF00249">
    <property type="entry name" value="Myb_DNA-binding"/>
    <property type="match status" value="2"/>
</dbReference>
<evidence type="ECO:0000259" key="8">
    <source>
        <dbReference type="PROSITE" id="PS51293"/>
    </source>
</evidence>
<dbReference type="PROSITE" id="PS51293">
    <property type="entry name" value="SANT"/>
    <property type="match status" value="2"/>
</dbReference>
<evidence type="ECO:0000256" key="5">
    <source>
        <dbReference type="ARBA" id="ARBA00023242"/>
    </source>
</evidence>
<feature type="domain" description="SANT" evidence="8">
    <location>
        <begin position="89"/>
        <end position="142"/>
    </location>
</feature>
<dbReference type="Gene3D" id="1.10.10.60">
    <property type="entry name" value="Homeodomain-like"/>
    <property type="match status" value="2"/>
</dbReference>
<proteinExistence type="predicted"/>
<dbReference type="PANTHER" id="PTHR44042">
    <property type="entry name" value="DUPLICATED HOMEODOMAIN-LIKE SUPERFAMILY PROTEIN-RELATED"/>
    <property type="match status" value="1"/>
</dbReference>
<dbReference type="FunFam" id="1.10.10.60:FF:000009">
    <property type="entry name" value="transcription factor MYB1R1"/>
    <property type="match status" value="1"/>
</dbReference>
<feature type="non-terminal residue" evidence="10">
    <location>
        <position position="1"/>
    </location>
</feature>
<feature type="domain" description="HTH myb-type" evidence="9">
    <location>
        <begin position="93"/>
        <end position="142"/>
    </location>
</feature>
<feature type="domain" description="SANT" evidence="8">
    <location>
        <begin position="1"/>
        <end position="50"/>
    </location>
</feature>
<dbReference type="EMBL" id="AUSU01006146">
    <property type="protein sequence ID" value="EPS62442.1"/>
    <property type="molecule type" value="Genomic_DNA"/>
</dbReference>
<dbReference type="PROSITE" id="PS51294">
    <property type="entry name" value="HTH_MYB"/>
    <property type="match status" value="1"/>
</dbReference>
<name>S8DRM7_9LAMI</name>
<evidence type="ECO:0000256" key="1">
    <source>
        <dbReference type="ARBA" id="ARBA00004123"/>
    </source>
</evidence>
<dbReference type="InterPro" id="IPR009057">
    <property type="entry name" value="Homeodomain-like_sf"/>
</dbReference>
<reference evidence="10 11" key="1">
    <citation type="journal article" date="2013" name="BMC Genomics">
        <title>The miniature genome of a carnivorous plant Genlisea aurea contains a low number of genes and short non-coding sequences.</title>
        <authorList>
            <person name="Leushkin E.V."/>
            <person name="Sutormin R.A."/>
            <person name="Nabieva E.R."/>
            <person name="Penin A.A."/>
            <person name="Kondrashov A.S."/>
            <person name="Logacheva M.D."/>
        </authorList>
    </citation>
    <scope>NUCLEOTIDE SEQUENCE [LARGE SCALE GENOMIC DNA]</scope>
</reference>
<keyword evidence="5" id="KW-0539">Nucleus</keyword>
<protein>
    <submittedName>
        <fullName evidence="10">Uncharacterized protein</fullName>
    </submittedName>
</protein>
<evidence type="ECO:0000313" key="10">
    <source>
        <dbReference type="EMBL" id="EPS62442.1"/>
    </source>
</evidence>
<comment type="subcellular location">
    <subcellularLocation>
        <location evidence="1">Nucleus</location>
    </subcellularLocation>
</comment>
<dbReference type="PANTHER" id="PTHR44042:SF69">
    <property type="entry name" value="TRANSCRIPTION FACTOR MYB-RELATED FAMILY"/>
    <property type="match status" value="1"/>
</dbReference>
<evidence type="ECO:0000256" key="6">
    <source>
        <dbReference type="SAM" id="MobiDB-lite"/>
    </source>
</evidence>
<dbReference type="InterPro" id="IPR006447">
    <property type="entry name" value="Myb_dom_plants"/>
</dbReference>
<gene>
    <name evidence="10" type="ORF">M569_12348</name>
</gene>